<proteinExistence type="predicted"/>
<accession>A0A151UWV0</accession>
<reference evidence="1 2" key="1">
    <citation type="submission" date="2016-11" db="EMBL/GenBank/DDBJ databases">
        <title>Identification of Bacillus cereus isolated from egg-white.</title>
        <authorList>
            <person name="Soni A."/>
            <person name="Oey I."/>
            <person name="Silcock P."/>
            <person name="Bremer P."/>
        </authorList>
    </citation>
    <scope>NUCLEOTIDE SEQUENCE [LARGE SCALE GENOMIC DNA]</scope>
    <source>
        <strain evidence="1 2">NZAS03</strain>
    </source>
</reference>
<dbReference type="RefSeq" id="WP_000753388.1">
    <property type="nucleotide sequence ID" value="NZ_CAKJVO010000022.1"/>
</dbReference>
<evidence type="ECO:0000313" key="1">
    <source>
        <dbReference type="EMBL" id="OKA32541.1"/>
    </source>
</evidence>
<dbReference type="EMBL" id="MPON01000020">
    <property type="protein sequence ID" value="OKA32541.1"/>
    <property type="molecule type" value="Genomic_DNA"/>
</dbReference>
<dbReference type="AlphaFoldDB" id="A0A151UWV0"/>
<name>A0A151UWV0_BACCE</name>
<dbReference type="Proteomes" id="UP000186535">
    <property type="component" value="Unassembled WGS sequence"/>
</dbReference>
<protein>
    <submittedName>
        <fullName evidence="1">Uncharacterized protein</fullName>
    </submittedName>
</protein>
<evidence type="ECO:0000313" key="2">
    <source>
        <dbReference type="Proteomes" id="UP000186535"/>
    </source>
</evidence>
<dbReference type="PATRIC" id="fig|1396.435.peg.5235"/>
<sequence length="240" mass="27257">MKKTMGKVLLGTTLALTMILPANASFAAVDSVTHGKELSQKIVVQPEKIKSLQGKEKEDVIKFAKDKAENVQKKIEQKVGIADSIDEKNKALKEIWPTLSEDEKLAYQIGSIRVGTERAPKDLVKALANSSNAFTDYVTGTNVWGNWLFRYWVSNSWTYDYAKIRSANPSETAKVYWAGWYYKGSSVLYSEYQYNQYDYIRNVEGRFESTVIQNWDNGAARFDTKIRANGDYSTNGWIVE</sequence>
<organism evidence="1 2">
    <name type="scientific">Bacillus cereus</name>
    <dbReference type="NCBI Taxonomy" id="1396"/>
    <lineage>
        <taxon>Bacteria</taxon>
        <taxon>Bacillati</taxon>
        <taxon>Bacillota</taxon>
        <taxon>Bacilli</taxon>
        <taxon>Bacillales</taxon>
        <taxon>Bacillaceae</taxon>
        <taxon>Bacillus</taxon>
        <taxon>Bacillus cereus group</taxon>
    </lineage>
</organism>
<gene>
    <name evidence="1" type="ORF">BJR07_27780</name>
</gene>
<comment type="caution">
    <text evidence="1">The sequence shown here is derived from an EMBL/GenBank/DDBJ whole genome shotgun (WGS) entry which is preliminary data.</text>
</comment>